<evidence type="ECO:0000313" key="3">
    <source>
        <dbReference type="EMBL" id="CAK9023642.1"/>
    </source>
</evidence>
<proteinExistence type="predicted"/>
<evidence type="ECO:0000313" key="4">
    <source>
        <dbReference type="Proteomes" id="UP001642484"/>
    </source>
</evidence>
<dbReference type="PANTHER" id="PTHR11276">
    <property type="entry name" value="DNA POLYMERASE TYPE-X FAMILY MEMBER"/>
    <property type="match status" value="1"/>
</dbReference>
<dbReference type="InterPro" id="IPR027421">
    <property type="entry name" value="DNA_pol_lamdba_lyase_dom_sf"/>
</dbReference>
<comment type="caution">
    <text evidence="3">The sequence shown here is derived from an EMBL/GenBank/DDBJ whole genome shotgun (WGS) entry which is preliminary data.</text>
</comment>
<dbReference type="Gene3D" id="1.10.150.110">
    <property type="entry name" value="DNA polymerase beta, N-terminal domain-like"/>
    <property type="match status" value="1"/>
</dbReference>
<keyword evidence="4" id="KW-1185">Reference proteome</keyword>
<dbReference type="Pfam" id="PF14716">
    <property type="entry name" value="HHH_8"/>
    <property type="match status" value="1"/>
</dbReference>
<evidence type="ECO:0000259" key="2">
    <source>
        <dbReference type="Pfam" id="PF14716"/>
    </source>
</evidence>
<accession>A0ABP0KAQ4</accession>
<dbReference type="EMBL" id="CAXAMN010008002">
    <property type="protein sequence ID" value="CAK9023642.1"/>
    <property type="molecule type" value="Genomic_DNA"/>
</dbReference>
<feature type="compositionally biased region" description="Basic and acidic residues" evidence="1">
    <location>
        <begin position="109"/>
        <end position="147"/>
    </location>
</feature>
<dbReference type="PANTHER" id="PTHR11276:SF42">
    <property type="entry name" value="DNA POLYMERASE BETA"/>
    <property type="match status" value="1"/>
</dbReference>
<organism evidence="3 4">
    <name type="scientific">Durusdinium trenchii</name>
    <dbReference type="NCBI Taxonomy" id="1381693"/>
    <lineage>
        <taxon>Eukaryota</taxon>
        <taxon>Sar</taxon>
        <taxon>Alveolata</taxon>
        <taxon>Dinophyceae</taxon>
        <taxon>Suessiales</taxon>
        <taxon>Symbiodiniaceae</taxon>
        <taxon>Durusdinium</taxon>
    </lineage>
</organism>
<feature type="domain" description="Crossover junction endonuclease MUS81-like HHH" evidence="2">
    <location>
        <begin position="150"/>
        <end position="220"/>
    </location>
</feature>
<dbReference type="InterPro" id="IPR010996">
    <property type="entry name" value="HHH_MUS81"/>
</dbReference>
<feature type="region of interest" description="Disordered" evidence="1">
    <location>
        <begin position="93"/>
        <end position="151"/>
    </location>
</feature>
<gene>
    <name evidence="3" type="ORF">CCMP2556_LOCUS15299</name>
</gene>
<dbReference type="InterPro" id="IPR022312">
    <property type="entry name" value="DNA_pol_X"/>
</dbReference>
<dbReference type="Gene3D" id="1.20.930.10">
    <property type="entry name" value="Conserved domain common to transcription factors TFIIS, elongin A, CRSP70"/>
    <property type="match status" value="1"/>
</dbReference>
<reference evidence="3 4" key="1">
    <citation type="submission" date="2024-02" db="EMBL/GenBank/DDBJ databases">
        <authorList>
            <person name="Chen Y."/>
            <person name="Shah S."/>
            <person name="Dougan E. K."/>
            <person name="Thang M."/>
            <person name="Chan C."/>
        </authorList>
    </citation>
    <scope>NUCLEOTIDE SEQUENCE [LARGE SCALE GENOMIC DNA]</scope>
</reference>
<dbReference type="InterPro" id="IPR035441">
    <property type="entry name" value="TFIIS/LEDGF_dom_sf"/>
</dbReference>
<dbReference type="SUPFAM" id="SSF47802">
    <property type="entry name" value="DNA polymerase beta, N-terminal domain-like"/>
    <property type="match status" value="1"/>
</dbReference>
<protein>
    <recommendedName>
        <fullName evidence="2">Crossover junction endonuclease MUS81-like HHH domain-containing protein</fullName>
    </recommendedName>
</protein>
<sequence length="234" mass="25254">MANDAANIKELEACRDKLQACRDGSGKTDAASIVSIFRAMSKVSVSVQSLRATGVAKEANHVFFRNNPDIQVREACAKLIASWKEIGLAKRPATPPVAETLPPALASGKGEEEAPMKPSKEKRTADVTKPDKTEKAKRSKKTEEKVGDTPNAELAAQFKELASHEFKKGGTSKFAGIAFNKVVAILNGLEQKVTSGSSIAHLPGIGKETVKKIDQYLEKGIIDKLERIRNGEED</sequence>
<dbReference type="Proteomes" id="UP001642484">
    <property type="component" value="Unassembled WGS sequence"/>
</dbReference>
<evidence type="ECO:0000256" key="1">
    <source>
        <dbReference type="SAM" id="MobiDB-lite"/>
    </source>
</evidence>
<name>A0ABP0KAQ4_9DINO</name>
<dbReference type="SUPFAM" id="SSF47676">
    <property type="entry name" value="Conserved domain common to transcription factors TFIIS, elongin A, CRSP70"/>
    <property type="match status" value="1"/>
</dbReference>